<proteinExistence type="predicted"/>
<dbReference type="Proteomes" id="UP000281553">
    <property type="component" value="Unassembled WGS sequence"/>
</dbReference>
<protein>
    <recommendedName>
        <fullName evidence="2">Nudix hydrolase domain-containing protein</fullName>
    </recommendedName>
</protein>
<keyword evidence="4" id="KW-1185">Reference proteome</keyword>
<dbReference type="PROSITE" id="PS00893">
    <property type="entry name" value="NUDIX_BOX"/>
    <property type="match status" value="1"/>
</dbReference>
<evidence type="ECO:0000256" key="1">
    <source>
        <dbReference type="ARBA" id="ARBA00022801"/>
    </source>
</evidence>
<dbReference type="PANTHER" id="PTHR22769:SF56">
    <property type="entry name" value="8-OXO-DGDP PHOSPHATASE NUDT18"/>
    <property type="match status" value="1"/>
</dbReference>
<dbReference type="PROSITE" id="PS51462">
    <property type="entry name" value="NUDIX"/>
    <property type="match status" value="1"/>
</dbReference>
<reference evidence="3 4" key="1">
    <citation type="submission" date="2018-11" db="EMBL/GenBank/DDBJ databases">
        <authorList>
            <consortium name="Pathogen Informatics"/>
        </authorList>
    </citation>
    <scope>NUCLEOTIDE SEQUENCE [LARGE SCALE GENOMIC DNA]</scope>
</reference>
<dbReference type="OrthoDB" id="10005910at2759"/>
<dbReference type="PANTHER" id="PTHR22769">
    <property type="entry name" value="MUTT/NUDIX HYDROLASE"/>
    <property type="match status" value="1"/>
</dbReference>
<dbReference type="SUPFAM" id="SSF55811">
    <property type="entry name" value="Nudix"/>
    <property type="match status" value="1"/>
</dbReference>
<feature type="non-terminal residue" evidence="3">
    <location>
        <position position="187"/>
    </location>
</feature>
<dbReference type="GO" id="GO:0044715">
    <property type="term" value="F:8-oxo-dGDP phosphatase activity"/>
    <property type="evidence" value="ECO:0007669"/>
    <property type="project" value="TreeGrafter"/>
</dbReference>
<evidence type="ECO:0000259" key="2">
    <source>
        <dbReference type="PROSITE" id="PS51462"/>
    </source>
</evidence>
<dbReference type="InterPro" id="IPR015797">
    <property type="entry name" value="NUDIX_hydrolase-like_dom_sf"/>
</dbReference>
<dbReference type="InterPro" id="IPR020084">
    <property type="entry name" value="NUDIX_hydrolase_CS"/>
</dbReference>
<feature type="domain" description="Nudix hydrolase" evidence="2">
    <location>
        <begin position="16"/>
        <end position="141"/>
    </location>
</feature>
<dbReference type="Pfam" id="PF00293">
    <property type="entry name" value="NUDIX"/>
    <property type="match status" value="1"/>
</dbReference>
<accession>A0A3P7LVQ4</accession>
<dbReference type="GO" id="GO:0044716">
    <property type="term" value="F:8-oxo-GDP phosphatase activity"/>
    <property type="evidence" value="ECO:0007669"/>
    <property type="project" value="TreeGrafter"/>
</dbReference>
<dbReference type="InterPro" id="IPR000086">
    <property type="entry name" value="NUDIX_hydrolase_dom"/>
</dbReference>
<keyword evidence="1" id="KW-0378">Hydrolase</keyword>
<name>A0A3P7LVQ4_DIBLA</name>
<sequence length="187" mass="20647">MSRDISAVEFVPVINSNYSVVVVGITLAGSSVVLIQEAKATCRGSWYLPAGHVERHEDLVTAIRREFLEESGLIFEPTGLILVETSQTNWIRFVFVGEVVGGILKKKADKESLQAAWVPFIKIEEAELKHVKGLQLEESQKLRLRAPIMRYVSQASISQTCTSSLNLPPPSVLPVHPDNPLAGVFLR</sequence>
<gene>
    <name evidence="3" type="ORF">DILT_LOCUS10954</name>
</gene>
<dbReference type="EMBL" id="UYRU01061486">
    <property type="protein sequence ID" value="VDN15123.1"/>
    <property type="molecule type" value="Genomic_DNA"/>
</dbReference>
<organism evidence="3 4">
    <name type="scientific">Dibothriocephalus latus</name>
    <name type="common">Fish tapeworm</name>
    <name type="synonym">Diphyllobothrium latum</name>
    <dbReference type="NCBI Taxonomy" id="60516"/>
    <lineage>
        <taxon>Eukaryota</taxon>
        <taxon>Metazoa</taxon>
        <taxon>Spiralia</taxon>
        <taxon>Lophotrochozoa</taxon>
        <taxon>Platyhelminthes</taxon>
        <taxon>Cestoda</taxon>
        <taxon>Eucestoda</taxon>
        <taxon>Diphyllobothriidea</taxon>
        <taxon>Diphyllobothriidae</taxon>
        <taxon>Dibothriocephalus</taxon>
    </lineage>
</organism>
<dbReference type="Gene3D" id="3.90.79.10">
    <property type="entry name" value="Nucleoside Triphosphate Pyrophosphohydrolase"/>
    <property type="match status" value="1"/>
</dbReference>
<dbReference type="AlphaFoldDB" id="A0A3P7LVQ4"/>
<evidence type="ECO:0000313" key="3">
    <source>
        <dbReference type="EMBL" id="VDN15123.1"/>
    </source>
</evidence>
<evidence type="ECO:0000313" key="4">
    <source>
        <dbReference type="Proteomes" id="UP000281553"/>
    </source>
</evidence>